<evidence type="ECO:0000256" key="2">
    <source>
        <dbReference type="ARBA" id="ARBA00023125"/>
    </source>
</evidence>
<dbReference type="InterPro" id="IPR049445">
    <property type="entry name" value="TetR_SbtR-like_C"/>
</dbReference>
<keyword evidence="2 4" id="KW-0238">DNA-binding</keyword>
<dbReference type="RefSeq" id="WP_246312702.1">
    <property type="nucleotide sequence ID" value="NZ_BAABEH010000001.1"/>
</dbReference>
<feature type="domain" description="HTH tetR-type" evidence="5">
    <location>
        <begin position="13"/>
        <end position="72"/>
    </location>
</feature>
<organism evidence="6 7">
    <name type="scientific">Leifsonia shinshuensis</name>
    <dbReference type="NCBI Taxonomy" id="150026"/>
    <lineage>
        <taxon>Bacteria</taxon>
        <taxon>Bacillati</taxon>
        <taxon>Actinomycetota</taxon>
        <taxon>Actinomycetes</taxon>
        <taxon>Micrococcales</taxon>
        <taxon>Microbacteriaceae</taxon>
        <taxon>Leifsonia</taxon>
    </lineage>
</organism>
<dbReference type="PRINTS" id="PR00455">
    <property type="entry name" value="HTHTETR"/>
</dbReference>
<dbReference type="SUPFAM" id="SSF46689">
    <property type="entry name" value="Homeodomain-like"/>
    <property type="match status" value="1"/>
</dbReference>
<dbReference type="Pfam" id="PF00440">
    <property type="entry name" value="TetR_N"/>
    <property type="match status" value="1"/>
</dbReference>
<dbReference type="SUPFAM" id="SSF48498">
    <property type="entry name" value="Tetracyclin repressor-like, C-terminal domain"/>
    <property type="match status" value="1"/>
</dbReference>
<keyword evidence="3" id="KW-0804">Transcription</keyword>
<dbReference type="InterPro" id="IPR050109">
    <property type="entry name" value="HTH-type_TetR-like_transc_reg"/>
</dbReference>
<dbReference type="InterPro" id="IPR001647">
    <property type="entry name" value="HTH_TetR"/>
</dbReference>
<proteinExistence type="predicted"/>
<dbReference type="GO" id="GO:0003700">
    <property type="term" value="F:DNA-binding transcription factor activity"/>
    <property type="evidence" value="ECO:0007669"/>
    <property type="project" value="TreeGrafter"/>
</dbReference>
<dbReference type="PROSITE" id="PS50977">
    <property type="entry name" value="HTH_TETR_2"/>
    <property type="match status" value="1"/>
</dbReference>
<dbReference type="PANTHER" id="PTHR30055:SF234">
    <property type="entry name" value="HTH-TYPE TRANSCRIPTIONAL REGULATOR BETI"/>
    <property type="match status" value="1"/>
</dbReference>
<dbReference type="InterPro" id="IPR009057">
    <property type="entry name" value="Homeodomain-like_sf"/>
</dbReference>
<sequence length="191" mass="20976">MTAEMTRLRVDAEENRDRIIEAARELFAQRGLAVGMREIARRADVGPATLYRRFPTRQALIDTAFSAEMSACRRIVEDAAADPDPWRGFSSAVHRLIGLNARNRGFVDALITGEPSSAVVRHRQELLGMLRGVTRRAQDAGELRRDFVLSDLLLILSAGRGLHAERPDLLPAAAHRFASLAIDGLAAAPGR</sequence>
<comment type="caution">
    <text evidence="6">The sequence shown here is derived from an EMBL/GenBank/DDBJ whole genome shotgun (WGS) entry which is preliminary data.</text>
</comment>
<dbReference type="PANTHER" id="PTHR30055">
    <property type="entry name" value="HTH-TYPE TRANSCRIPTIONAL REGULATOR RUTR"/>
    <property type="match status" value="1"/>
</dbReference>
<dbReference type="GO" id="GO:0000976">
    <property type="term" value="F:transcription cis-regulatory region binding"/>
    <property type="evidence" value="ECO:0007669"/>
    <property type="project" value="TreeGrafter"/>
</dbReference>
<dbReference type="AlphaFoldDB" id="A0A853CQS3"/>
<reference evidence="6 7" key="1">
    <citation type="submission" date="2020-07" db="EMBL/GenBank/DDBJ databases">
        <title>Sequencing the genomes of 1000 actinobacteria strains.</title>
        <authorList>
            <person name="Klenk H.-P."/>
        </authorList>
    </citation>
    <scope>NUCLEOTIDE SEQUENCE [LARGE SCALE GENOMIC DNA]</scope>
    <source>
        <strain evidence="6 7">DSM 15165</strain>
    </source>
</reference>
<dbReference type="EMBL" id="JACCFL010000001">
    <property type="protein sequence ID" value="NYJ22273.1"/>
    <property type="molecule type" value="Genomic_DNA"/>
</dbReference>
<dbReference type="InterPro" id="IPR036271">
    <property type="entry name" value="Tet_transcr_reg_TetR-rel_C_sf"/>
</dbReference>
<feature type="DNA-binding region" description="H-T-H motif" evidence="4">
    <location>
        <begin position="35"/>
        <end position="54"/>
    </location>
</feature>
<evidence type="ECO:0000259" key="5">
    <source>
        <dbReference type="PROSITE" id="PS50977"/>
    </source>
</evidence>
<evidence type="ECO:0000256" key="4">
    <source>
        <dbReference type="PROSITE-ProRule" id="PRU00335"/>
    </source>
</evidence>
<keyword evidence="1" id="KW-0805">Transcription regulation</keyword>
<name>A0A853CQS3_9MICO</name>
<accession>A0A853CQS3</accession>
<dbReference type="Pfam" id="PF21597">
    <property type="entry name" value="TetR_C_43"/>
    <property type="match status" value="1"/>
</dbReference>
<dbReference type="Proteomes" id="UP000578352">
    <property type="component" value="Unassembled WGS sequence"/>
</dbReference>
<evidence type="ECO:0000256" key="3">
    <source>
        <dbReference type="ARBA" id="ARBA00023163"/>
    </source>
</evidence>
<evidence type="ECO:0000313" key="6">
    <source>
        <dbReference type="EMBL" id="NYJ22273.1"/>
    </source>
</evidence>
<dbReference type="Gene3D" id="1.10.357.10">
    <property type="entry name" value="Tetracycline Repressor, domain 2"/>
    <property type="match status" value="1"/>
</dbReference>
<evidence type="ECO:0000313" key="7">
    <source>
        <dbReference type="Proteomes" id="UP000578352"/>
    </source>
</evidence>
<gene>
    <name evidence="6" type="ORF">HNR13_000560</name>
</gene>
<evidence type="ECO:0000256" key="1">
    <source>
        <dbReference type="ARBA" id="ARBA00023015"/>
    </source>
</evidence>
<protein>
    <submittedName>
        <fullName evidence="6">AcrR family transcriptional regulator</fullName>
    </submittedName>
</protein>